<dbReference type="PRINTS" id="PR00111">
    <property type="entry name" value="ABHYDROLASE"/>
</dbReference>
<name>A0ABU0REU6_9MICO</name>
<feature type="domain" description="AB hydrolase-1" evidence="2">
    <location>
        <begin position="34"/>
        <end position="136"/>
    </location>
</feature>
<evidence type="ECO:0000259" key="2">
    <source>
        <dbReference type="Pfam" id="PF00561"/>
    </source>
</evidence>
<organism evidence="3 4">
    <name type="scientific">Agromyces ramosus</name>
    <dbReference type="NCBI Taxonomy" id="33879"/>
    <lineage>
        <taxon>Bacteria</taxon>
        <taxon>Bacillati</taxon>
        <taxon>Actinomycetota</taxon>
        <taxon>Actinomycetes</taxon>
        <taxon>Micrococcales</taxon>
        <taxon>Microbacteriaceae</taxon>
        <taxon>Agromyces</taxon>
    </lineage>
</organism>
<comment type="caution">
    <text evidence="3">The sequence shown here is derived from an EMBL/GenBank/DDBJ whole genome shotgun (WGS) entry which is preliminary data.</text>
</comment>
<dbReference type="Gene3D" id="3.40.50.1820">
    <property type="entry name" value="alpha/beta hydrolase"/>
    <property type="match status" value="1"/>
</dbReference>
<reference evidence="3 4" key="1">
    <citation type="submission" date="2023-07" db="EMBL/GenBank/DDBJ databases">
        <title>Comparative genomics of wheat-associated soil bacteria to identify genetic determinants of phenazine resistance.</title>
        <authorList>
            <person name="Mouncey N."/>
        </authorList>
    </citation>
    <scope>NUCLEOTIDE SEQUENCE [LARGE SCALE GENOMIC DNA]</scope>
    <source>
        <strain evidence="3 4">V3I3</strain>
    </source>
</reference>
<dbReference type="Proteomes" id="UP001239083">
    <property type="component" value="Unassembled WGS sequence"/>
</dbReference>
<dbReference type="RefSeq" id="WP_307043786.1">
    <property type="nucleotide sequence ID" value="NZ_JAUSYY010000001.1"/>
</dbReference>
<protein>
    <submittedName>
        <fullName evidence="3">Pimeloyl-ACP methyl ester carboxylesterase</fullName>
    </submittedName>
</protein>
<accession>A0ABU0REU6</accession>
<evidence type="ECO:0000256" key="1">
    <source>
        <dbReference type="ARBA" id="ARBA00022801"/>
    </source>
</evidence>
<sequence>MIDTILPGIQTFQVKTQRLTANVLERPSDAATTTVVFLHGNVSSSLFWQPLMLELPSHVRPLAIDLRGFGDTDVLPVDATRGVRDFSDDVASVIDALTPGAVHVVGWSMGGGVAMQLLLDRPELVASLTLVATVSPYGFGGTALDGTLLVPDAAGTGGGGVNPDFVTRLAAGDRSDEPGSPRAVFRSSYVAPGFVSDLEDLWVESMLTTATGLDNYPGDSTVSEHWPGFAPGGRGVLNTMAPTVFDATGIVDVDPKPPVLWIHGVHDAIVGDASFFDLNQLGTAGIIPGWPGDDVAPPQPMIAQTRAVLTRYRDAGGRFTELELEDCGHSPHLEHPDVFRHALLAHVGTAEVGEFGRETRARKRTKDSDMKS</sequence>
<keyword evidence="1" id="KW-0378">Hydrolase</keyword>
<dbReference type="PANTHER" id="PTHR43798:SF31">
    <property type="entry name" value="AB HYDROLASE SUPERFAMILY PROTEIN YCLE"/>
    <property type="match status" value="1"/>
</dbReference>
<proteinExistence type="predicted"/>
<keyword evidence="4" id="KW-1185">Reference proteome</keyword>
<dbReference type="InterPro" id="IPR050266">
    <property type="entry name" value="AB_hydrolase_sf"/>
</dbReference>
<dbReference type="SUPFAM" id="SSF53474">
    <property type="entry name" value="alpha/beta-Hydrolases"/>
    <property type="match status" value="1"/>
</dbReference>
<gene>
    <name evidence="3" type="ORF">QFZ26_003139</name>
</gene>
<dbReference type="InterPro" id="IPR029058">
    <property type="entry name" value="AB_hydrolase_fold"/>
</dbReference>
<dbReference type="PANTHER" id="PTHR43798">
    <property type="entry name" value="MONOACYLGLYCEROL LIPASE"/>
    <property type="match status" value="1"/>
</dbReference>
<dbReference type="Pfam" id="PF00561">
    <property type="entry name" value="Abhydrolase_1"/>
    <property type="match status" value="1"/>
</dbReference>
<evidence type="ECO:0000313" key="4">
    <source>
        <dbReference type="Proteomes" id="UP001239083"/>
    </source>
</evidence>
<dbReference type="EMBL" id="JAUSYY010000001">
    <property type="protein sequence ID" value="MDQ0895584.1"/>
    <property type="molecule type" value="Genomic_DNA"/>
</dbReference>
<dbReference type="InterPro" id="IPR000073">
    <property type="entry name" value="AB_hydrolase_1"/>
</dbReference>
<evidence type="ECO:0000313" key="3">
    <source>
        <dbReference type="EMBL" id="MDQ0895584.1"/>
    </source>
</evidence>